<dbReference type="GO" id="GO:0005524">
    <property type="term" value="F:ATP binding"/>
    <property type="evidence" value="ECO:0007669"/>
    <property type="project" value="UniProtKB-KW"/>
</dbReference>
<evidence type="ECO:0008006" key="21">
    <source>
        <dbReference type="Google" id="ProtNLM"/>
    </source>
</evidence>
<keyword evidence="4" id="KW-1003">Cell membrane</keyword>
<keyword evidence="10" id="KW-0067">ATP-binding</keyword>
<keyword evidence="7 16" id="KW-0812">Transmembrane</keyword>
<keyword evidence="6" id="KW-0808">Transferase</keyword>
<feature type="region of interest" description="Disordered" evidence="15">
    <location>
        <begin position="448"/>
        <end position="471"/>
    </location>
</feature>
<dbReference type="GO" id="GO:0004715">
    <property type="term" value="F:non-membrane spanning protein tyrosine kinase activity"/>
    <property type="evidence" value="ECO:0007669"/>
    <property type="project" value="UniProtKB-EC"/>
</dbReference>
<comment type="caution">
    <text evidence="19">The sequence shown here is derived from an EMBL/GenBank/DDBJ whole genome shotgun (WGS) entry which is preliminary data.</text>
</comment>
<feature type="compositionally biased region" description="Basic and acidic residues" evidence="15">
    <location>
        <begin position="456"/>
        <end position="468"/>
    </location>
</feature>
<evidence type="ECO:0000259" key="18">
    <source>
        <dbReference type="Pfam" id="PF13614"/>
    </source>
</evidence>
<dbReference type="AlphaFoldDB" id="A0A917G4Q6"/>
<sequence length="606" mass="63431">MDITDYLRALATRWWVIVATLFIGLGGGFFAYTTVDPTYTASSQLFVTATGSGSVSDAYQGTVLSSQRAAAYTALVSGQQVLSRTAAQLGPESPDDLVGSVAATNTPQSPVIAIAVVADNAQTAQDLANAVAANSIAYIAEVDAPEAGRPAVVKVEQTEIAALPSGPIAPDLFRFLLLGAGGGLVVGIAVAMLWTRLSNKVTEKATASTLLDVPVLGEIPKDRDLKKDSIAEFTIGQSRPAEAFRKLRTSLAHVDFENPPRAVLFTSAKAGDGKTTVVLNLAQALAEAGESVVAIEADLRRPSFAKIIALRSDIGLGDVLDGTARLADTIQYPGDTGVAIVSAGALAPNPSELLGSAAMGDVVAELRRNFTYVLIDSPPALPVTDASVISPLVDGVIIVAALRSSSASSLESVTKLLRTVHSRILGSVLTFTKASGVLEATYYAVEAPQKKRTTRRTAERGAPERRVAEPVAMEPGYTQQHPAYAQQQAPAYEQAPAYAQAPAYEQPPAYEQAPAYEQPPAYEPRGPVYGPQAHGAPPPTYVPPAPAFRPTVAVRPVPAPLRNGRHSGPQRPATATVDDATEGMDRSTADHDAEATADRHSDAFGK</sequence>
<keyword evidence="11 16" id="KW-1133">Transmembrane helix</keyword>
<evidence type="ECO:0000256" key="7">
    <source>
        <dbReference type="ARBA" id="ARBA00022692"/>
    </source>
</evidence>
<dbReference type="GO" id="GO:0005886">
    <property type="term" value="C:plasma membrane"/>
    <property type="evidence" value="ECO:0007669"/>
    <property type="project" value="UniProtKB-SubCell"/>
</dbReference>
<evidence type="ECO:0000313" key="19">
    <source>
        <dbReference type="EMBL" id="GGG21742.1"/>
    </source>
</evidence>
<dbReference type="Proteomes" id="UP000654257">
    <property type="component" value="Unassembled WGS sequence"/>
</dbReference>
<dbReference type="InterPro" id="IPR005702">
    <property type="entry name" value="Wzc-like_C"/>
</dbReference>
<evidence type="ECO:0000256" key="15">
    <source>
        <dbReference type="SAM" id="MobiDB-lite"/>
    </source>
</evidence>
<evidence type="ECO:0000256" key="16">
    <source>
        <dbReference type="SAM" id="Phobius"/>
    </source>
</evidence>
<name>A0A917G4Q6_9NOCA</name>
<evidence type="ECO:0000259" key="17">
    <source>
        <dbReference type="Pfam" id="PF02706"/>
    </source>
</evidence>
<comment type="similarity">
    <text evidence="3">Belongs to the etk/wzc family.</text>
</comment>
<dbReference type="CDD" id="cd05387">
    <property type="entry name" value="BY-kinase"/>
    <property type="match status" value="1"/>
</dbReference>
<evidence type="ECO:0000256" key="10">
    <source>
        <dbReference type="ARBA" id="ARBA00022840"/>
    </source>
</evidence>
<dbReference type="NCBIfam" id="TIGR01007">
    <property type="entry name" value="eps_fam"/>
    <property type="match status" value="1"/>
</dbReference>
<evidence type="ECO:0000256" key="2">
    <source>
        <dbReference type="ARBA" id="ARBA00006683"/>
    </source>
</evidence>
<dbReference type="EMBL" id="BMCU01000004">
    <property type="protein sequence ID" value="GGG21742.1"/>
    <property type="molecule type" value="Genomic_DNA"/>
</dbReference>
<feature type="domain" description="AAA" evidence="18">
    <location>
        <begin position="265"/>
        <end position="422"/>
    </location>
</feature>
<dbReference type="PANTHER" id="PTHR32309">
    <property type="entry name" value="TYROSINE-PROTEIN KINASE"/>
    <property type="match status" value="1"/>
</dbReference>
<feature type="compositionally biased region" description="Basic and acidic residues" evidence="15">
    <location>
        <begin position="583"/>
        <end position="606"/>
    </location>
</feature>
<proteinExistence type="inferred from homology"/>
<evidence type="ECO:0000256" key="1">
    <source>
        <dbReference type="ARBA" id="ARBA00004429"/>
    </source>
</evidence>
<evidence type="ECO:0000256" key="13">
    <source>
        <dbReference type="ARBA" id="ARBA00023137"/>
    </source>
</evidence>
<keyword evidence="5" id="KW-0997">Cell inner membrane</keyword>
<dbReference type="InterPro" id="IPR025669">
    <property type="entry name" value="AAA_dom"/>
</dbReference>
<evidence type="ECO:0000256" key="4">
    <source>
        <dbReference type="ARBA" id="ARBA00022475"/>
    </source>
</evidence>
<evidence type="ECO:0000256" key="14">
    <source>
        <dbReference type="ARBA" id="ARBA00053015"/>
    </source>
</evidence>
<evidence type="ECO:0000256" key="11">
    <source>
        <dbReference type="ARBA" id="ARBA00022989"/>
    </source>
</evidence>
<evidence type="ECO:0000313" key="20">
    <source>
        <dbReference type="Proteomes" id="UP000654257"/>
    </source>
</evidence>
<accession>A0A917G4Q6</accession>
<dbReference type="Gene3D" id="3.40.50.300">
    <property type="entry name" value="P-loop containing nucleotide triphosphate hydrolases"/>
    <property type="match status" value="1"/>
</dbReference>
<dbReference type="InterPro" id="IPR003856">
    <property type="entry name" value="LPS_length_determ_N"/>
</dbReference>
<evidence type="ECO:0000256" key="3">
    <source>
        <dbReference type="ARBA" id="ARBA00008883"/>
    </source>
</evidence>
<keyword evidence="12 16" id="KW-0472">Membrane</keyword>
<comment type="catalytic activity">
    <reaction evidence="14">
        <text>L-tyrosyl-[protein] + ATP = O-phospho-L-tyrosyl-[protein] + ADP + H(+)</text>
        <dbReference type="Rhea" id="RHEA:10596"/>
        <dbReference type="Rhea" id="RHEA-COMP:10136"/>
        <dbReference type="Rhea" id="RHEA-COMP:20101"/>
        <dbReference type="ChEBI" id="CHEBI:15378"/>
        <dbReference type="ChEBI" id="CHEBI:30616"/>
        <dbReference type="ChEBI" id="CHEBI:46858"/>
        <dbReference type="ChEBI" id="CHEBI:61978"/>
        <dbReference type="ChEBI" id="CHEBI:456216"/>
    </reaction>
</comment>
<evidence type="ECO:0000256" key="6">
    <source>
        <dbReference type="ARBA" id="ARBA00022679"/>
    </source>
</evidence>
<dbReference type="InterPro" id="IPR050445">
    <property type="entry name" value="Bact_polysacc_biosynth/exp"/>
</dbReference>
<organism evidence="19 20">
    <name type="scientific">Rhodococcoides trifolii</name>
    <dbReference type="NCBI Taxonomy" id="908250"/>
    <lineage>
        <taxon>Bacteria</taxon>
        <taxon>Bacillati</taxon>
        <taxon>Actinomycetota</taxon>
        <taxon>Actinomycetes</taxon>
        <taxon>Mycobacteriales</taxon>
        <taxon>Nocardiaceae</taxon>
        <taxon>Rhodococcoides</taxon>
    </lineage>
</organism>
<dbReference type="RefSeq" id="WP_188546589.1">
    <property type="nucleotide sequence ID" value="NZ_BMCU01000004.1"/>
</dbReference>
<evidence type="ECO:0000256" key="12">
    <source>
        <dbReference type="ARBA" id="ARBA00023136"/>
    </source>
</evidence>
<feature type="domain" description="Polysaccharide chain length determinant N-terminal" evidence="17">
    <location>
        <begin position="1"/>
        <end position="89"/>
    </location>
</feature>
<dbReference type="InterPro" id="IPR027417">
    <property type="entry name" value="P-loop_NTPase"/>
</dbReference>
<keyword evidence="13" id="KW-0829">Tyrosine-protein kinase</keyword>
<comment type="subcellular location">
    <subcellularLocation>
        <location evidence="1">Cell inner membrane</location>
        <topology evidence="1">Multi-pass membrane protein</topology>
    </subcellularLocation>
</comment>
<dbReference type="Pfam" id="PF02706">
    <property type="entry name" value="Wzz"/>
    <property type="match status" value="1"/>
</dbReference>
<feature type="transmembrane region" description="Helical" evidence="16">
    <location>
        <begin position="12"/>
        <end position="32"/>
    </location>
</feature>
<feature type="transmembrane region" description="Helical" evidence="16">
    <location>
        <begin position="172"/>
        <end position="194"/>
    </location>
</feature>
<dbReference type="SUPFAM" id="SSF52540">
    <property type="entry name" value="P-loop containing nucleoside triphosphate hydrolases"/>
    <property type="match status" value="1"/>
</dbReference>
<protein>
    <recommendedName>
        <fullName evidence="21">Non-specific protein-tyrosine kinase</fullName>
    </recommendedName>
</protein>
<gene>
    <name evidence="19" type="ORF">GCM10007304_39460</name>
</gene>
<keyword evidence="8" id="KW-0547">Nucleotide-binding</keyword>
<dbReference type="Pfam" id="PF13614">
    <property type="entry name" value="AAA_31"/>
    <property type="match status" value="1"/>
</dbReference>
<reference evidence="19" key="2">
    <citation type="submission" date="2020-09" db="EMBL/GenBank/DDBJ databases">
        <authorList>
            <person name="Sun Q."/>
            <person name="Sedlacek I."/>
        </authorList>
    </citation>
    <scope>NUCLEOTIDE SEQUENCE</scope>
    <source>
        <strain evidence="19">CCM 7905</strain>
    </source>
</reference>
<comment type="similarity">
    <text evidence="2">Belongs to the CpsC/CapA family.</text>
</comment>
<keyword evidence="9" id="KW-0418">Kinase</keyword>
<feature type="region of interest" description="Disordered" evidence="15">
    <location>
        <begin position="517"/>
        <end position="606"/>
    </location>
</feature>
<dbReference type="PANTHER" id="PTHR32309:SF31">
    <property type="entry name" value="CAPSULAR EXOPOLYSACCHARIDE FAMILY"/>
    <property type="match status" value="1"/>
</dbReference>
<keyword evidence="20" id="KW-1185">Reference proteome</keyword>
<feature type="compositionally biased region" description="Pro residues" evidence="15">
    <location>
        <begin position="536"/>
        <end position="547"/>
    </location>
</feature>
<evidence type="ECO:0000256" key="5">
    <source>
        <dbReference type="ARBA" id="ARBA00022519"/>
    </source>
</evidence>
<evidence type="ECO:0000256" key="9">
    <source>
        <dbReference type="ARBA" id="ARBA00022777"/>
    </source>
</evidence>
<evidence type="ECO:0000256" key="8">
    <source>
        <dbReference type="ARBA" id="ARBA00022741"/>
    </source>
</evidence>
<reference evidence="19" key="1">
    <citation type="journal article" date="2014" name="Int. J. Syst. Evol. Microbiol.">
        <title>Complete genome sequence of Corynebacterium casei LMG S-19264T (=DSM 44701T), isolated from a smear-ripened cheese.</title>
        <authorList>
            <consortium name="US DOE Joint Genome Institute (JGI-PGF)"/>
            <person name="Walter F."/>
            <person name="Albersmeier A."/>
            <person name="Kalinowski J."/>
            <person name="Ruckert C."/>
        </authorList>
    </citation>
    <scope>NUCLEOTIDE SEQUENCE</scope>
    <source>
        <strain evidence="19">CCM 7905</strain>
    </source>
</reference>